<keyword evidence="7" id="KW-0808">Transferase</keyword>
<feature type="transmembrane region" description="Helical" evidence="14">
    <location>
        <begin position="67"/>
        <end position="86"/>
    </location>
</feature>
<evidence type="ECO:0000256" key="10">
    <source>
        <dbReference type="ARBA" id="ARBA00022840"/>
    </source>
</evidence>
<dbReference type="InterPro" id="IPR036390">
    <property type="entry name" value="WH_DNA-bd_sf"/>
</dbReference>
<dbReference type="GO" id="GO:0042910">
    <property type="term" value="F:xenobiotic transmembrane transporter activity"/>
    <property type="evidence" value="ECO:0007669"/>
    <property type="project" value="InterPro"/>
</dbReference>
<dbReference type="InterPro" id="IPR029063">
    <property type="entry name" value="SAM-dependent_MTases_sf"/>
</dbReference>
<proteinExistence type="inferred from homology"/>
<dbReference type="PANTHER" id="PTHR43725">
    <property type="entry name" value="UDP-GLUCOSE 4-EPIMERASE"/>
    <property type="match status" value="1"/>
</dbReference>
<comment type="similarity">
    <text evidence="5">Belongs to the multi antimicrobial extrusion (MATE) (TC 2.A.66.1) family.</text>
</comment>
<comment type="caution">
    <text evidence="19">The sequence shown here is derived from an EMBL/GenBank/DDBJ whole genome shotgun (WGS) entry which is preliminary data.</text>
</comment>
<dbReference type="InterPro" id="IPR036291">
    <property type="entry name" value="NAD(P)-bd_dom_sf"/>
</dbReference>
<evidence type="ECO:0000256" key="13">
    <source>
        <dbReference type="ARBA" id="ARBA00023235"/>
    </source>
</evidence>
<evidence type="ECO:0000259" key="17">
    <source>
        <dbReference type="Pfam" id="PF03727"/>
    </source>
</evidence>
<dbReference type="Pfam" id="PF01554">
    <property type="entry name" value="MatE"/>
    <property type="match status" value="1"/>
</dbReference>
<dbReference type="Gene3D" id="3.40.367.20">
    <property type="match status" value="1"/>
</dbReference>
<keyword evidence="12" id="KW-0299">Galactose metabolism</keyword>
<evidence type="ECO:0000256" key="11">
    <source>
        <dbReference type="ARBA" id="ARBA00023027"/>
    </source>
</evidence>
<feature type="transmembrane region" description="Helical" evidence="14">
    <location>
        <begin position="161"/>
        <end position="185"/>
    </location>
</feature>
<dbReference type="InterPro" id="IPR016461">
    <property type="entry name" value="COMT-like"/>
</dbReference>
<dbReference type="SUPFAM" id="SSF53067">
    <property type="entry name" value="Actin-like ATPase domain"/>
    <property type="match status" value="2"/>
</dbReference>
<dbReference type="Pfam" id="PF01370">
    <property type="entry name" value="Epimerase"/>
    <property type="match status" value="1"/>
</dbReference>
<dbReference type="InterPro" id="IPR001312">
    <property type="entry name" value="Hexokinase"/>
</dbReference>
<evidence type="ECO:0000256" key="2">
    <source>
        <dbReference type="ARBA" id="ARBA00001911"/>
    </source>
</evidence>
<evidence type="ECO:0000256" key="5">
    <source>
        <dbReference type="ARBA" id="ARBA00010199"/>
    </source>
</evidence>
<evidence type="ECO:0000256" key="4">
    <source>
        <dbReference type="ARBA" id="ARBA00009225"/>
    </source>
</evidence>
<keyword evidence="11" id="KW-0520">NAD</keyword>
<dbReference type="CDD" id="cd02440">
    <property type="entry name" value="AdoMet_MTases"/>
    <property type="match status" value="1"/>
</dbReference>
<dbReference type="InterPro" id="IPR022673">
    <property type="entry name" value="Hexokinase_C"/>
</dbReference>
<keyword evidence="9" id="KW-0418">Kinase</keyword>
<keyword evidence="14" id="KW-0812">Transmembrane</keyword>
<evidence type="ECO:0000256" key="14">
    <source>
        <dbReference type="SAM" id="Phobius"/>
    </source>
</evidence>
<evidence type="ECO:0000256" key="12">
    <source>
        <dbReference type="ARBA" id="ARBA00023144"/>
    </source>
</evidence>
<dbReference type="GO" id="GO:0046983">
    <property type="term" value="F:protein dimerization activity"/>
    <property type="evidence" value="ECO:0007669"/>
    <property type="project" value="InterPro"/>
</dbReference>
<feature type="domain" description="Hexokinase C-terminal" evidence="17">
    <location>
        <begin position="1438"/>
        <end position="1531"/>
    </location>
</feature>
<evidence type="ECO:0000259" key="15">
    <source>
        <dbReference type="Pfam" id="PF00349"/>
    </source>
</evidence>
<dbReference type="GO" id="GO:0015297">
    <property type="term" value="F:antiporter activity"/>
    <property type="evidence" value="ECO:0007669"/>
    <property type="project" value="InterPro"/>
</dbReference>
<evidence type="ECO:0000256" key="1">
    <source>
        <dbReference type="ARBA" id="ARBA00000083"/>
    </source>
</evidence>
<dbReference type="Gene3D" id="3.90.25.10">
    <property type="entry name" value="UDP-galactose 4-epimerase, domain 1"/>
    <property type="match status" value="1"/>
</dbReference>
<dbReference type="EMBL" id="CAUJNA010001789">
    <property type="protein sequence ID" value="CAJ1389037.1"/>
    <property type="molecule type" value="Genomic_DNA"/>
</dbReference>
<dbReference type="CDD" id="cd24000">
    <property type="entry name" value="ASKHA_NBD_HK"/>
    <property type="match status" value="1"/>
</dbReference>
<dbReference type="Proteomes" id="UP001178507">
    <property type="component" value="Unassembled WGS sequence"/>
</dbReference>
<dbReference type="GO" id="GO:0005524">
    <property type="term" value="F:ATP binding"/>
    <property type="evidence" value="ECO:0007669"/>
    <property type="project" value="UniProtKB-KW"/>
</dbReference>
<accession>A0AA36IJN8</accession>
<keyword evidence="14" id="KW-1133">Transmembrane helix</keyword>
<evidence type="ECO:0000259" key="16">
    <source>
        <dbReference type="Pfam" id="PF01370"/>
    </source>
</evidence>
<keyword evidence="14" id="KW-0472">Membrane</keyword>
<dbReference type="SUPFAM" id="SSF53335">
    <property type="entry name" value="S-adenosyl-L-methionine-dependent methyltransferases"/>
    <property type="match status" value="1"/>
</dbReference>
<feature type="transmembrane region" description="Helical" evidence="14">
    <location>
        <begin position="314"/>
        <end position="335"/>
    </location>
</feature>
<dbReference type="InterPro" id="IPR032774">
    <property type="entry name" value="WG_beta_rep"/>
</dbReference>
<dbReference type="GO" id="GO:0003978">
    <property type="term" value="F:UDP-glucose 4-epimerase activity"/>
    <property type="evidence" value="ECO:0007669"/>
    <property type="project" value="UniProtKB-EC"/>
</dbReference>
<dbReference type="GO" id="GO:0006012">
    <property type="term" value="P:galactose metabolic process"/>
    <property type="evidence" value="ECO:0007669"/>
    <property type="project" value="UniProtKB-KW"/>
</dbReference>
<dbReference type="InterPro" id="IPR005886">
    <property type="entry name" value="UDP_G4E"/>
</dbReference>
<feature type="transmembrane region" description="Helical" evidence="14">
    <location>
        <begin position="106"/>
        <end position="123"/>
    </location>
</feature>
<dbReference type="Gene3D" id="3.30.420.40">
    <property type="match status" value="1"/>
</dbReference>
<dbReference type="Gene3D" id="3.40.50.720">
    <property type="entry name" value="NAD(P)-binding Rossmann-like Domain"/>
    <property type="match status" value="1"/>
</dbReference>
<feature type="transmembrane region" description="Helical" evidence="14">
    <location>
        <begin position="135"/>
        <end position="155"/>
    </location>
</feature>
<evidence type="ECO:0000256" key="8">
    <source>
        <dbReference type="ARBA" id="ARBA00022741"/>
    </source>
</evidence>
<keyword evidence="20" id="KW-1185">Reference proteome</keyword>
<dbReference type="SUPFAM" id="SSF51735">
    <property type="entry name" value="NAD(P)-binding Rossmann-fold domains"/>
    <property type="match status" value="1"/>
</dbReference>
<dbReference type="Pfam" id="PF00349">
    <property type="entry name" value="Hexokinase_1"/>
    <property type="match status" value="1"/>
</dbReference>
<sequence length="1541" mass="171153">MPTVYTTTRIYFLGQMPEANAVSIASQLYWVSLLLEVMEEALIVPLYPCIGETIDQELSTRNKVRTGFLITLLFYCVFAAVVVSAAEPLVDSMAPQQDLRAETVRYIRWEMVAAVIQGLDKFTHVTFVLLKKEKVVFAIAMFQTLLTVLFDYLFVSDLPGSFRWGVIGLAISNICTYTLVLLFALQCLPCATRPLTWTWLSSWWRVGRWAAAGSLIRNLSYVIFIARMVNVLHQSGNYWLANNFIWTWLLLPFLPLAELLKQEVSCRPRIPSAHFPILPAYLLLSLLLFASWLLTMPGWQGFFQVVLNVEKPSSALNIVHTLLPFYLFYMLAALLDSIFYGFGLTNQLAFISIVANLGVYGSAFLLYTLGVLDLNIDAVKEGELYKDRFDEVLPFHEPGLAPVRCGNKAWHIQADGRKAYDQTYLRTFGFYDGRAAVVVEEGKWHHILSSGQEAYSERYEWCGNFQGHCCPVRMKGRYFHIDLDGRPLYQATWRYAGDFREGSAVVHGDGGSATHVRSNGELLHGQWFQDLDVYHKGLARARDSRGWFHVNVQGKPQYSRRFGMVEPFYNGQARVQSLEGGWEVIGEDGETLLQITASTEDPFASLSADLVGFWKTQTLCAAVELGVFEGLPASLSQLSALTAVPSPRLRRLLRALEELRAVRAVDVETGDEGCVWRATERGELLRAGHYLTLADAALEYGRQLSEAWLRLPSILRSNSEREPEIFKDVASSARCLAHHRMLRSYARRDYAEVPKLLQLRENMVILDVGGGTGTLAKLFLEANDEAEVFLLDLPEVLQQVEPLPNGLRLRPVDLQDDWSQHVPLADAVVLARVLHDFHDRAALQLLQTAHRALKKGGRVVVVELLGFCLAGLLEDSVTYTYLQLVLRKADLCNEDEILAALRFETFDAVIHLAGYKSVGESVRFPLLYWKNNVEGFRKLLSFLRAHQASSRVLLSSSCTVYQPSLSKMTEDAVLEPTCPYGKTKLAQEEILKDQIASDSTWSACALRYFNPAGAHSSSQLGEVPVESSPHMLVPLIQQVALGKRPELSVFGTDYNTVDGTAVRDYLHIQDVAEAHVAALQHLQSGSFQAFNLGTGKGSTVLEVVTAFQRSSGLDVPCSFQDRRAGDAPFAVANPSRAEAVLGWRAKRGLGEIVASAWSFARQNPEGFQGAPFRNSTPWQTPTSHHVEHLERQIRAASALVGPFEGLGLLEHESAQSAQSVKYVVDLGGTNLRVFRFCGSQDCYTGSEVVVPNHLKSEDASAGELFDFIASVVAKVFHQHPGDANAMAPLPLCLIFSFALDSGRLKHWAKDWATRGVVAADLSELMNVALRWQNLPLEVHHVLNDCVSSLFALPTVADVAVVVGTGTNACFVESKDELRIFSTEWASLTTGLPIRQEDLVTHAPDAVNLERLVSGLYLPRTVKTFCPHSGRLTMRELVEACCSEQPSALQEASQFVVSRSAAVCAKALAAALTIVAETRPEHETLQVVLDGALLHVPRYLATLKMCLADGLPLRLHRRVKLHLIQNAASLGATRFLNSTNQQ</sequence>
<keyword evidence="13" id="KW-0413">Isomerase</keyword>
<feature type="transmembrane region" description="Helical" evidence="14">
    <location>
        <begin position="206"/>
        <end position="226"/>
    </location>
</feature>
<feature type="transmembrane region" description="Helical" evidence="14">
    <location>
        <begin position="347"/>
        <end position="367"/>
    </location>
</feature>
<dbReference type="InterPro" id="IPR022672">
    <property type="entry name" value="Hexokinase_N"/>
</dbReference>
<evidence type="ECO:0000256" key="6">
    <source>
        <dbReference type="ARBA" id="ARBA00013189"/>
    </source>
</evidence>
<dbReference type="PANTHER" id="PTHR43725:SF47">
    <property type="entry name" value="UDP-GLUCOSE 4-EPIMERASE"/>
    <property type="match status" value="1"/>
</dbReference>
<dbReference type="NCBIfam" id="TIGR01179">
    <property type="entry name" value="galE"/>
    <property type="match status" value="1"/>
</dbReference>
<dbReference type="PROSITE" id="PS51748">
    <property type="entry name" value="HEXOKINASE_2"/>
    <property type="match status" value="1"/>
</dbReference>
<dbReference type="GO" id="GO:0016020">
    <property type="term" value="C:membrane"/>
    <property type="evidence" value="ECO:0007669"/>
    <property type="project" value="InterPro"/>
</dbReference>
<organism evidence="19 20">
    <name type="scientific">Effrenium voratum</name>
    <dbReference type="NCBI Taxonomy" id="2562239"/>
    <lineage>
        <taxon>Eukaryota</taxon>
        <taxon>Sar</taxon>
        <taxon>Alveolata</taxon>
        <taxon>Dinophyceae</taxon>
        <taxon>Suessiales</taxon>
        <taxon>Symbiodiniaceae</taxon>
        <taxon>Effrenium</taxon>
    </lineage>
</organism>
<comment type="cofactor">
    <cofactor evidence="2">
        <name>NAD(+)</name>
        <dbReference type="ChEBI" id="CHEBI:57540"/>
    </cofactor>
</comment>
<dbReference type="GO" id="GO:0008168">
    <property type="term" value="F:methyltransferase activity"/>
    <property type="evidence" value="ECO:0007669"/>
    <property type="project" value="InterPro"/>
</dbReference>
<dbReference type="Gene3D" id="1.10.10.10">
    <property type="entry name" value="Winged helix-like DNA-binding domain superfamily/Winged helix DNA-binding domain"/>
    <property type="match status" value="1"/>
</dbReference>
<dbReference type="InterPro" id="IPR043129">
    <property type="entry name" value="ATPase_NBD"/>
</dbReference>
<protein>
    <recommendedName>
        <fullName evidence="6">UDP-glucose 4-epimerase</fullName>
        <ecNumber evidence="6">5.1.3.2</ecNumber>
    </recommendedName>
</protein>
<reference evidence="19" key="1">
    <citation type="submission" date="2023-08" db="EMBL/GenBank/DDBJ databases">
        <authorList>
            <person name="Chen Y."/>
            <person name="Shah S."/>
            <person name="Dougan E. K."/>
            <person name="Thang M."/>
            <person name="Chan C."/>
        </authorList>
    </citation>
    <scope>NUCLEOTIDE SEQUENCE</scope>
</reference>
<evidence type="ECO:0000259" key="18">
    <source>
        <dbReference type="Pfam" id="PF08100"/>
    </source>
</evidence>
<comment type="similarity">
    <text evidence="4">Belongs to the hexokinase family.</text>
</comment>
<evidence type="ECO:0000313" key="19">
    <source>
        <dbReference type="EMBL" id="CAJ1389037.1"/>
    </source>
</evidence>
<feature type="domain" description="NAD-dependent epimerase/dehydratase" evidence="16">
    <location>
        <begin position="849"/>
        <end position="1093"/>
    </location>
</feature>
<dbReference type="EC" id="5.1.3.2" evidence="6"/>
<evidence type="ECO:0000256" key="3">
    <source>
        <dbReference type="ARBA" id="ARBA00004947"/>
    </source>
</evidence>
<dbReference type="InterPro" id="IPR001509">
    <property type="entry name" value="Epimerase_deHydtase"/>
</dbReference>
<dbReference type="Pfam" id="PF03727">
    <property type="entry name" value="Hexokinase_2"/>
    <property type="match status" value="1"/>
</dbReference>
<keyword evidence="10" id="KW-0067">ATP-binding</keyword>
<keyword evidence="12" id="KW-0119">Carbohydrate metabolism</keyword>
<dbReference type="InterPro" id="IPR002528">
    <property type="entry name" value="MATE_fam"/>
</dbReference>
<dbReference type="GO" id="GO:0005829">
    <property type="term" value="C:cytosol"/>
    <property type="evidence" value="ECO:0007669"/>
    <property type="project" value="TreeGrafter"/>
</dbReference>
<evidence type="ECO:0000256" key="7">
    <source>
        <dbReference type="ARBA" id="ARBA00022679"/>
    </source>
</evidence>
<dbReference type="InterPro" id="IPR036388">
    <property type="entry name" value="WH-like_DNA-bd_sf"/>
</dbReference>
<dbReference type="GO" id="GO:0004396">
    <property type="term" value="F:hexokinase activity"/>
    <property type="evidence" value="ECO:0007669"/>
    <property type="project" value="InterPro"/>
</dbReference>
<dbReference type="NCBIfam" id="NF045539">
    <property type="entry name" value="MATE_efflux1"/>
    <property type="match status" value="1"/>
</dbReference>
<feature type="domain" description="O-methyltransferase dimerisation" evidence="18">
    <location>
        <begin position="612"/>
        <end position="685"/>
    </location>
</feature>
<feature type="transmembrane region" description="Helical" evidence="14">
    <location>
        <begin position="272"/>
        <end position="294"/>
    </location>
</feature>
<dbReference type="Pfam" id="PF08100">
    <property type="entry name" value="Dimerisation"/>
    <property type="match status" value="1"/>
</dbReference>
<evidence type="ECO:0000256" key="9">
    <source>
        <dbReference type="ARBA" id="ARBA00022777"/>
    </source>
</evidence>
<dbReference type="SUPFAM" id="SSF46785">
    <property type="entry name" value="Winged helix' DNA-binding domain"/>
    <property type="match status" value="1"/>
</dbReference>
<keyword evidence="8" id="KW-0547">Nucleotide-binding</keyword>
<name>A0AA36IJN8_9DINO</name>
<feature type="domain" description="Hexokinase N-terminal" evidence="15">
    <location>
        <begin position="1221"/>
        <end position="1351"/>
    </location>
</feature>
<dbReference type="InterPro" id="IPR012967">
    <property type="entry name" value="COMT_dimerisation"/>
</dbReference>
<dbReference type="PRINTS" id="PR00475">
    <property type="entry name" value="HEXOKINASE"/>
</dbReference>
<dbReference type="GO" id="GO:0005536">
    <property type="term" value="F:D-glucose binding"/>
    <property type="evidence" value="ECO:0007669"/>
    <property type="project" value="InterPro"/>
</dbReference>
<dbReference type="PROSITE" id="PS51683">
    <property type="entry name" value="SAM_OMT_II"/>
    <property type="match status" value="1"/>
</dbReference>
<feature type="transmembrane region" description="Helical" evidence="14">
    <location>
        <begin position="238"/>
        <end position="260"/>
    </location>
</feature>
<comment type="pathway">
    <text evidence="3">Carbohydrate metabolism; galactose metabolism.</text>
</comment>
<comment type="catalytic activity">
    <reaction evidence="1">
        <text>UDP-alpha-D-glucose = UDP-alpha-D-galactose</text>
        <dbReference type="Rhea" id="RHEA:22168"/>
        <dbReference type="ChEBI" id="CHEBI:58885"/>
        <dbReference type="ChEBI" id="CHEBI:66914"/>
        <dbReference type="EC" id="5.1.3.2"/>
    </reaction>
</comment>
<dbReference type="Pfam" id="PF14903">
    <property type="entry name" value="WG_beta_rep"/>
    <property type="match status" value="1"/>
</dbReference>
<evidence type="ECO:0000313" key="20">
    <source>
        <dbReference type="Proteomes" id="UP001178507"/>
    </source>
</evidence>
<dbReference type="GO" id="GO:0001678">
    <property type="term" value="P:intracellular glucose homeostasis"/>
    <property type="evidence" value="ECO:0007669"/>
    <property type="project" value="InterPro"/>
</dbReference>
<gene>
    <name evidence="19" type="ORF">EVOR1521_LOCUS14738</name>
</gene>